<dbReference type="OrthoDB" id="66620at2759"/>
<keyword evidence="12" id="KW-1185">Reference proteome</keyword>
<dbReference type="GO" id="GO:0016887">
    <property type="term" value="F:ATP hydrolysis activity"/>
    <property type="evidence" value="ECO:0007669"/>
    <property type="project" value="InterPro"/>
</dbReference>
<dbReference type="PROSITE" id="PS50893">
    <property type="entry name" value="ABC_TRANSPORTER_2"/>
    <property type="match status" value="1"/>
</dbReference>
<evidence type="ECO:0000256" key="2">
    <source>
        <dbReference type="ARBA" id="ARBA00005814"/>
    </source>
</evidence>
<dbReference type="RefSeq" id="XP_005179171.1">
    <property type="nucleotide sequence ID" value="XM_005179114.2"/>
</dbReference>
<dbReference type="PROSITE" id="PS00211">
    <property type="entry name" value="ABC_TRANSPORTER_1"/>
    <property type="match status" value="1"/>
</dbReference>
<dbReference type="InterPro" id="IPR050352">
    <property type="entry name" value="ABCG_transporters"/>
</dbReference>
<evidence type="ECO:0000256" key="5">
    <source>
        <dbReference type="ARBA" id="ARBA00022741"/>
    </source>
</evidence>
<dbReference type="GO" id="GO:0140359">
    <property type="term" value="F:ABC-type transporter activity"/>
    <property type="evidence" value="ECO:0007669"/>
    <property type="project" value="InterPro"/>
</dbReference>
<dbReference type="PANTHER" id="PTHR48041">
    <property type="entry name" value="ABC TRANSPORTER G FAMILY MEMBER 28"/>
    <property type="match status" value="1"/>
</dbReference>
<dbReference type="VEuPathDB" id="VectorBase:MDOA000888"/>
<dbReference type="InterPro" id="IPR003439">
    <property type="entry name" value="ABC_transporter-like_ATP-bd"/>
</dbReference>
<dbReference type="InterPro" id="IPR003593">
    <property type="entry name" value="AAA+_ATPase"/>
</dbReference>
<keyword evidence="8 9" id="KW-0472">Membrane</keyword>
<dbReference type="SUPFAM" id="SSF52540">
    <property type="entry name" value="P-loop containing nucleoside triphosphate hydrolases"/>
    <property type="match status" value="1"/>
</dbReference>
<reference evidence="11" key="1">
    <citation type="submission" date="2020-05" db="UniProtKB">
        <authorList>
            <consortium name="EnsemblMetazoa"/>
        </authorList>
    </citation>
    <scope>IDENTIFICATION</scope>
    <source>
        <strain evidence="11">Aabys</strain>
    </source>
</reference>
<protein>
    <submittedName>
        <fullName evidence="13">ATP-binding cassette sub-family G member 1</fullName>
    </submittedName>
</protein>
<dbReference type="InterPro" id="IPR013525">
    <property type="entry name" value="ABC2_TM"/>
</dbReference>
<evidence type="ECO:0000313" key="13">
    <source>
        <dbReference type="RefSeq" id="XP_005179171.1"/>
    </source>
</evidence>
<evidence type="ECO:0000256" key="8">
    <source>
        <dbReference type="ARBA" id="ARBA00023136"/>
    </source>
</evidence>
<feature type="transmembrane region" description="Helical" evidence="9">
    <location>
        <begin position="364"/>
        <end position="383"/>
    </location>
</feature>
<feature type="transmembrane region" description="Helical" evidence="9">
    <location>
        <begin position="474"/>
        <end position="496"/>
    </location>
</feature>
<feature type="transmembrane region" description="Helical" evidence="9">
    <location>
        <begin position="503"/>
        <end position="522"/>
    </location>
</feature>
<dbReference type="GO" id="GO:0005524">
    <property type="term" value="F:ATP binding"/>
    <property type="evidence" value="ECO:0007669"/>
    <property type="project" value="UniProtKB-KW"/>
</dbReference>
<dbReference type="GeneID" id="101888695"/>
<dbReference type="VEuPathDB" id="VectorBase:MDOMA2_005078"/>
<evidence type="ECO:0000256" key="4">
    <source>
        <dbReference type="ARBA" id="ARBA00022692"/>
    </source>
</evidence>
<keyword evidence="5" id="KW-0547">Nucleotide-binding</keyword>
<keyword evidence="3" id="KW-0813">Transport</keyword>
<dbReference type="GO" id="GO:0005886">
    <property type="term" value="C:plasma membrane"/>
    <property type="evidence" value="ECO:0007669"/>
    <property type="project" value="TreeGrafter"/>
</dbReference>
<evidence type="ECO:0000256" key="6">
    <source>
        <dbReference type="ARBA" id="ARBA00022840"/>
    </source>
</evidence>
<dbReference type="AlphaFoldDB" id="A0A1I8M3J6"/>
<keyword evidence="6 13" id="KW-0067">ATP-binding</keyword>
<dbReference type="EnsemblMetazoa" id="MDOA000888-RA">
    <property type="protein sequence ID" value="MDOA000888-PA"/>
    <property type="gene ID" value="MDOA000888"/>
</dbReference>
<name>A0A1I8M3J6_MUSDO</name>
<accession>A0A1I8M3J6</accession>
<proteinExistence type="inferred from homology"/>
<comment type="similarity">
    <text evidence="2">Belongs to the ABC transporter superfamily. ABCG family. Eye pigment precursor importer (TC 3.A.1.204) subfamily.</text>
</comment>
<gene>
    <name evidence="11" type="primary">101888695</name>
    <name evidence="13" type="synonym">LOC101888695</name>
</gene>
<evidence type="ECO:0000256" key="7">
    <source>
        <dbReference type="ARBA" id="ARBA00022989"/>
    </source>
</evidence>
<feature type="transmembrane region" description="Helical" evidence="9">
    <location>
        <begin position="585"/>
        <end position="607"/>
    </location>
</feature>
<evidence type="ECO:0000313" key="11">
    <source>
        <dbReference type="EnsemblMetazoa" id="MDOA000888-PA"/>
    </source>
</evidence>
<dbReference type="Pfam" id="PF01061">
    <property type="entry name" value="ABC2_membrane"/>
    <property type="match status" value="1"/>
</dbReference>
<dbReference type="PANTHER" id="PTHR48041:SF32">
    <property type="entry name" value="PROTEIN WHITE-LIKE PROTEIN"/>
    <property type="match status" value="1"/>
</dbReference>
<evidence type="ECO:0000313" key="12">
    <source>
        <dbReference type="Proteomes" id="UP001652621"/>
    </source>
</evidence>
<feature type="transmembrane region" description="Helical" evidence="9">
    <location>
        <begin position="395"/>
        <end position="414"/>
    </location>
</feature>
<reference evidence="13" key="2">
    <citation type="submission" date="2025-04" db="UniProtKB">
        <authorList>
            <consortium name="RefSeq"/>
        </authorList>
    </citation>
    <scope>IDENTIFICATION</scope>
    <source>
        <strain evidence="13">Aabys</strain>
    </source>
</reference>
<organism evidence="11">
    <name type="scientific">Musca domestica</name>
    <name type="common">House fly</name>
    <dbReference type="NCBI Taxonomy" id="7370"/>
    <lineage>
        <taxon>Eukaryota</taxon>
        <taxon>Metazoa</taxon>
        <taxon>Ecdysozoa</taxon>
        <taxon>Arthropoda</taxon>
        <taxon>Hexapoda</taxon>
        <taxon>Insecta</taxon>
        <taxon>Pterygota</taxon>
        <taxon>Neoptera</taxon>
        <taxon>Endopterygota</taxon>
        <taxon>Diptera</taxon>
        <taxon>Brachycera</taxon>
        <taxon>Muscomorpha</taxon>
        <taxon>Muscoidea</taxon>
        <taxon>Muscidae</taxon>
        <taxon>Musca</taxon>
    </lineage>
</organism>
<dbReference type="SMART" id="SM00382">
    <property type="entry name" value="AAA"/>
    <property type="match status" value="1"/>
</dbReference>
<dbReference type="InterPro" id="IPR017871">
    <property type="entry name" value="ABC_transporter-like_CS"/>
</dbReference>
<evidence type="ECO:0000259" key="10">
    <source>
        <dbReference type="PROSITE" id="PS50893"/>
    </source>
</evidence>
<dbReference type="Proteomes" id="UP001652621">
    <property type="component" value="Unplaced"/>
</dbReference>
<sequence>MELEMETSKMLKSNTVRSIPIEFTDLTYQVNVPKQKEKKTVLKGISGTFLPGELTAIMGPSGAGKSSLMNILTGFTKTGVTGTIKFGDAPKARKLCCYIMQDDHFYAWFTVEETMMLAASLKISNESMPIRDRKLLIEQILETLKLTKTKHTRCSRLSGGQKKRLSIALELIDNPAVLFLDEPTTGLDSSSSFDTIKLLQKLASHGRTIVCTIHQPSSNIYNLFNQIYVMSQGYCTYQGTPDRTVDYFKSIGLECPPYHNPADFLLECVNGDYGDYTMALAEAAQKPEWRHDYNRSRPAIMASDKIVEANLGITSNGKVLHAQETFSNNSSHLYPPPEWMRLWLLIGRCHVQIFRDWSLTHIKLLMHILCAIIIGLLFGDSGSNADKQLSNFGSYLVHTLYLWYTTIMPGVLRFPQEIAIIKKESFNNWYKLRTFYLASLITSTPVHIILSTVYMTITYLMTDQPLEVDRFVKMILTSMMLTICADGLGIFLGTILNPVNGTFVGAVATCFMMIFSGFLILLTHMSDFMRMISYVSPIRYGLENMVLAMYSNNRQDTICPDDVLYCHFKNAATVLKSFGMENGNYGMNLGILVLQLVIYKSCAYFTLKRQVKRQ</sequence>
<dbReference type="InterPro" id="IPR043926">
    <property type="entry name" value="ABCG_dom"/>
</dbReference>
<evidence type="ECO:0000256" key="3">
    <source>
        <dbReference type="ARBA" id="ARBA00022448"/>
    </source>
</evidence>
<comment type="subcellular location">
    <subcellularLocation>
        <location evidence="1">Membrane</location>
        <topology evidence="1">Multi-pass membrane protein</topology>
    </subcellularLocation>
</comment>
<keyword evidence="7 9" id="KW-1133">Transmembrane helix</keyword>
<dbReference type="Pfam" id="PF19055">
    <property type="entry name" value="ABC2_membrane_7"/>
    <property type="match status" value="1"/>
</dbReference>
<dbReference type="eggNOG" id="KOG0061">
    <property type="taxonomic scope" value="Eukaryota"/>
</dbReference>
<evidence type="ECO:0000256" key="1">
    <source>
        <dbReference type="ARBA" id="ARBA00004141"/>
    </source>
</evidence>
<keyword evidence="4 9" id="KW-0812">Transmembrane</keyword>
<dbReference type="KEGG" id="mde:101888695"/>
<feature type="domain" description="ABC transporter" evidence="10">
    <location>
        <begin position="21"/>
        <end position="257"/>
    </location>
</feature>
<dbReference type="InterPro" id="IPR027417">
    <property type="entry name" value="P-loop_NTPase"/>
</dbReference>
<dbReference type="CDD" id="cd03213">
    <property type="entry name" value="ABCG_EPDR"/>
    <property type="match status" value="1"/>
</dbReference>
<dbReference type="FunFam" id="3.40.50.300:FF:001077">
    <property type="entry name" value="Uncharacterized protein, isoform A"/>
    <property type="match status" value="1"/>
</dbReference>
<dbReference type="Pfam" id="PF00005">
    <property type="entry name" value="ABC_tran"/>
    <property type="match status" value="1"/>
</dbReference>
<dbReference type="Gene3D" id="3.40.50.300">
    <property type="entry name" value="P-loop containing nucleotide triphosphate hydrolases"/>
    <property type="match status" value="1"/>
</dbReference>
<feature type="transmembrane region" description="Helical" evidence="9">
    <location>
        <begin position="435"/>
        <end position="462"/>
    </location>
</feature>
<evidence type="ECO:0000256" key="9">
    <source>
        <dbReference type="SAM" id="Phobius"/>
    </source>
</evidence>